<evidence type="ECO:0000313" key="1">
    <source>
        <dbReference type="EMBL" id="WVZ13517.1"/>
    </source>
</evidence>
<reference evidence="1 2" key="1">
    <citation type="journal article" date="2023" name="Life. Sci Alliance">
        <title>Evolutionary insights into 3D genome organization and epigenetic landscape of Vigna mungo.</title>
        <authorList>
            <person name="Junaid A."/>
            <person name="Singh B."/>
            <person name="Bhatia S."/>
        </authorList>
    </citation>
    <scope>NUCLEOTIDE SEQUENCE [LARGE SCALE GENOMIC DNA]</scope>
    <source>
        <strain evidence="1">Urdbean</strain>
    </source>
</reference>
<sequence length="159" mass="18691">MGYPFGLQRMSMLTVDVSGTNVLSYVNMPKRLSSLFNEDLAIMERQSAFANRLELYRSTQDEIDAVAWSKIRSIELCRLIERIDSYIEWSWRVSLCLSNLHSEKLWLGVCPRFIRIAKGGLNYCLGFRIANWGAMRGVEVWYYWKFIRTTRLGRYARNL</sequence>
<keyword evidence="2" id="KW-1185">Reference proteome</keyword>
<dbReference type="Proteomes" id="UP001374535">
    <property type="component" value="Chromosome 4"/>
</dbReference>
<protein>
    <submittedName>
        <fullName evidence="1">Uncharacterized protein</fullName>
    </submittedName>
</protein>
<proteinExistence type="predicted"/>
<organism evidence="1 2">
    <name type="scientific">Vigna mungo</name>
    <name type="common">Black gram</name>
    <name type="synonym">Phaseolus mungo</name>
    <dbReference type="NCBI Taxonomy" id="3915"/>
    <lineage>
        <taxon>Eukaryota</taxon>
        <taxon>Viridiplantae</taxon>
        <taxon>Streptophyta</taxon>
        <taxon>Embryophyta</taxon>
        <taxon>Tracheophyta</taxon>
        <taxon>Spermatophyta</taxon>
        <taxon>Magnoliopsida</taxon>
        <taxon>eudicotyledons</taxon>
        <taxon>Gunneridae</taxon>
        <taxon>Pentapetalae</taxon>
        <taxon>rosids</taxon>
        <taxon>fabids</taxon>
        <taxon>Fabales</taxon>
        <taxon>Fabaceae</taxon>
        <taxon>Papilionoideae</taxon>
        <taxon>50 kb inversion clade</taxon>
        <taxon>NPAAA clade</taxon>
        <taxon>indigoferoid/millettioid clade</taxon>
        <taxon>Phaseoleae</taxon>
        <taxon>Vigna</taxon>
    </lineage>
</organism>
<name>A0AAQ3S0V4_VIGMU</name>
<accession>A0AAQ3S0V4</accession>
<evidence type="ECO:0000313" key="2">
    <source>
        <dbReference type="Proteomes" id="UP001374535"/>
    </source>
</evidence>
<gene>
    <name evidence="1" type="ORF">V8G54_011083</name>
</gene>
<dbReference type="EMBL" id="CP144697">
    <property type="protein sequence ID" value="WVZ13517.1"/>
    <property type="molecule type" value="Genomic_DNA"/>
</dbReference>
<dbReference type="AlphaFoldDB" id="A0AAQ3S0V4"/>